<protein>
    <submittedName>
        <fullName evidence="2">Uncharacterized protein</fullName>
    </submittedName>
</protein>
<proteinExistence type="predicted"/>
<evidence type="ECO:0000256" key="1">
    <source>
        <dbReference type="SAM" id="Phobius"/>
    </source>
</evidence>
<feature type="transmembrane region" description="Helical" evidence="1">
    <location>
        <begin position="80"/>
        <end position="98"/>
    </location>
</feature>
<reference evidence="2 3" key="1">
    <citation type="journal article" date="2013" name="Curr. Biol.">
        <title>The Genome of the Foraminiferan Reticulomyxa filosa.</title>
        <authorList>
            <person name="Glockner G."/>
            <person name="Hulsmann N."/>
            <person name="Schleicher M."/>
            <person name="Noegel A.A."/>
            <person name="Eichinger L."/>
            <person name="Gallinger C."/>
            <person name="Pawlowski J."/>
            <person name="Sierra R."/>
            <person name="Euteneuer U."/>
            <person name="Pillet L."/>
            <person name="Moustafa A."/>
            <person name="Platzer M."/>
            <person name="Groth M."/>
            <person name="Szafranski K."/>
            <person name="Schliwa M."/>
        </authorList>
    </citation>
    <scope>NUCLEOTIDE SEQUENCE [LARGE SCALE GENOMIC DNA]</scope>
</reference>
<evidence type="ECO:0000313" key="3">
    <source>
        <dbReference type="Proteomes" id="UP000023152"/>
    </source>
</evidence>
<keyword evidence="3" id="KW-1185">Reference proteome</keyword>
<keyword evidence="1" id="KW-0812">Transmembrane</keyword>
<name>X6LEI6_RETFI</name>
<dbReference type="Proteomes" id="UP000023152">
    <property type="component" value="Unassembled WGS sequence"/>
</dbReference>
<dbReference type="EMBL" id="ASPP01044695">
    <property type="protein sequence ID" value="ETN99169.1"/>
    <property type="molecule type" value="Genomic_DNA"/>
</dbReference>
<dbReference type="AlphaFoldDB" id="X6LEI6"/>
<sequence>MDFKSNGSNIDKNKEGLKKYIKKATKLKDKVSYESMSFQLFRKYFHTHLMYLHTFIFYFIKSFIRFAFLAKSTKLELLTIQFFIFFCISIYSQTKYYLIEKENSQRNDITTNYCKYRQYLFVSFVTMHFRNTVEKKIVYKII</sequence>
<organism evidence="2 3">
    <name type="scientific">Reticulomyxa filosa</name>
    <dbReference type="NCBI Taxonomy" id="46433"/>
    <lineage>
        <taxon>Eukaryota</taxon>
        <taxon>Sar</taxon>
        <taxon>Rhizaria</taxon>
        <taxon>Retaria</taxon>
        <taxon>Foraminifera</taxon>
        <taxon>Monothalamids</taxon>
        <taxon>Reticulomyxidae</taxon>
        <taxon>Reticulomyxa</taxon>
    </lineage>
</organism>
<comment type="caution">
    <text evidence="2">The sequence shown here is derived from an EMBL/GenBank/DDBJ whole genome shotgun (WGS) entry which is preliminary data.</text>
</comment>
<keyword evidence="1" id="KW-0472">Membrane</keyword>
<feature type="transmembrane region" description="Helical" evidence="1">
    <location>
        <begin position="49"/>
        <end position="68"/>
    </location>
</feature>
<evidence type="ECO:0000313" key="2">
    <source>
        <dbReference type="EMBL" id="ETN99169.1"/>
    </source>
</evidence>
<accession>X6LEI6</accession>
<keyword evidence="1" id="KW-1133">Transmembrane helix</keyword>
<gene>
    <name evidence="2" type="ORF">RFI_38312</name>
</gene>